<evidence type="ECO:0000256" key="7">
    <source>
        <dbReference type="ARBA" id="ARBA00022989"/>
    </source>
</evidence>
<dbReference type="Pfam" id="PF01544">
    <property type="entry name" value="CorA"/>
    <property type="match status" value="1"/>
</dbReference>
<dbReference type="InterPro" id="IPR045863">
    <property type="entry name" value="CorA_TM1_TM2"/>
</dbReference>
<dbReference type="OrthoDB" id="9803416at2"/>
<feature type="transmembrane region" description="Helical" evidence="12">
    <location>
        <begin position="312"/>
        <end position="332"/>
    </location>
</feature>
<evidence type="ECO:0000256" key="5">
    <source>
        <dbReference type="ARBA" id="ARBA00022692"/>
    </source>
</evidence>
<dbReference type="Gene3D" id="1.20.58.340">
    <property type="entry name" value="Magnesium transport protein CorA, transmembrane region"/>
    <property type="match status" value="2"/>
</dbReference>
<dbReference type="InterPro" id="IPR004488">
    <property type="entry name" value="Mg/Co-transport_prot_CorA"/>
</dbReference>
<dbReference type="Proteomes" id="UP000305233">
    <property type="component" value="Unassembled WGS sequence"/>
</dbReference>
<evidence type="ECO:0000256" key="1">
    <source>
        <dbReference type="ARBA" id="ARBA00004651"/>
    </source>
</evidence>
<organism evidence="13 14">
    <name type="scientific">Arthrobacter echini</name>
    <dbReference type="NCBI Taxonomy" id="1529066"/>
    <lineage>
        <taxon>Bacteria</taxon>
        <taxon>Bacillati</taxon>
        <taxon>Actinomycetota</taxon>
        <taxon>Actinomycetes</taxon>
        <taxon>Micrococcales</taxon>
        <taxon>Micrococcaceae</taxon>
        <taxon>Arthrobacter</taxon>
    </lineage>
</organism>
<evidence type="ECO:0000256" key="11">
    <source>
        <dbReference type="ARBA" id="ARBA00045497"/>
    </source>
</evidence>
<dbReference type="Gene3D" id="3.30.460.20">
    <property type="entry name" value="CorA soluble domain-like"/>
    <property type="match status" value="1"/>
</dbReference>
<evidence type="ECO:0000256" key="3">
    <source>
        <dbReference type="ARBA" id="ARBA00022448"/>
    </source>
</evidence>
<dbReference type="PANTHER" id="PTHR46494">
    <property type="entry name" value="CORA FAMILY METAL ION TRANSPORTER (EUROFUNG)"/>
    <property type="match status" value="1"/>
</dbReference>
<dbReference type="SUPFAM" id="SSF144083">
    <property type="entry name" value="Magnesium transport protein CorA, transmembrane region"/>
    <property type="match status" value="1"/>
</dbReference>
<evidence type="ECO:0000256" key="9">
    <source>
        <dbReference type="ARBA" id="ARBA00023136"/>
    </source>
</evidence>
<dbReference type="CDD" id="cd12830">
    <property type="entry name" value="MtCorA-like"/>
    <property type="match status" value="1"/>
</dbReference>
<evidence type="ECO:0000256" key="8">
    <source>
        <dbReference type="ARBA" id="ARBA00023065"/>
    </source>
</evidence>
<comment type="function">
    <text evidence="11">Mediates influx of magnesium ions. Alternates between open and closed states. Activated by low cytoplasmic Mg(2+) levels. Inactive when cytoplasmic Mg(2+) levels are high.</text>
</comment>
<evidence type="ECO:0000313" key="14">
    <source>
        <dbReference type="Proteomes" id="UP000305233"/>
    </source>
</evidence>
<keyword evidence="8 12" id="KW-0406">Ion transport</keyword>
<dbReference type="SUPFAM" id="SSF143865">
    <property type="entry name" value="CorA soluble domain-like"/>
    <property type="match status" value="1"/>
</dbReference>
<dbReference type="NCBIfam" id="TIGR00383">
    <property type="entry name" value="corA"/>
    <property type="match status" value="1"/>
</dbReference>
<dbReference type="RefSeq" id="WP_136453136.1">
    <property type="nucleotide sequence ID" value="NZ_SSWH01000002.1"/>
</dbReference>
<keyword evidence="7 12" id="KW-1133">Transmembrane helix</keyword>
<feature type="transmembrane region" description="Helical" evidence="12">
    <location>
        <begin position="281"/>
        <end position="300"/>
    </location>
</feature>
<keyword evidence="5 12" id="KW-0812">Transmembrane</keyword>
<dbReference type="InterPro" id="IPR002523">
    <property type="entry name" value="MgTranspt_CorA/ZnTranspt_ZntB"/>
</dbReference>
<evidence type="ECO:0000313" key="13">
    <source>
        <dbReference type="EMBL" id="THJ67939.1"/>
    </source>
</evidence>
<comment type="subcellular location">
    <subcellularLocation>
        <location evidence="1">Cell membrane</location>
        <topology evidence="1">Multi-pass membrane protein</topology>
    </subcellularLocation>
    <subcellularLocation>
        <location evidence="12">Membrane</location>
        <topology evidence="12">Multi-pass membrane protein</topology>
    </subcellularLocation>
</comment>
<proteinExistence type="inferred from homology"/>
<dbReference type="PANTHER" id="PTHR46494:SF1">
    <property type="entry name" value="CORA FAMILY METAL ION TRANSPORTER (EUROFUNG)"/>
    <property type="match status" value="1"/>
</dbReference>
<dbReference type="EMBL" id="SSWH01000002">
    <property type="protein sequence ID" value="THJ67939.1"/>
    <property type="molecule type" value="Genomic_DNA"/>
</dbReference>
<reference evidence="13 14" key="1">
    <citation type="submission" date="2019-04" db="EMBL/GenBank/DDBJ databases">
        <authorList>
            <person name="Liu Q."/>
            <person name="Xin Y.-H."/>
        </authorList>
    </citation>
    <scope>NUCLEOTIDE SEQUENCE [LARGE SCALE GENOMIC DNA]</scope>
    <source>
        <strain evidence="13 14">AM23</strain>
    </source>
</reference>
<evidence type="ECO:0000256" key="4">
    <source>
        <dbReference type="ARBA" id="ARBA00022475"/>
    </source>
</evidence>
<comment type="similarity">
    <text evidence="2 12">Belongs to the CorA metal ion transporter (MIT) (TC 1.A.35) family.</text>
</comment>
<protein>
    <recommendedName>
        <fullName evidence="12">Magnesium transport protein CorA</fullName>
    </recommendedName>
</protein>
<evidence type="ECO:0000256" key="6">
    <source>
        <dbReference type="ARBA" id="ARBA00022842"/>
    </source>
</evidence>
<evidence type="ECO:0000256" key="2">
    <source>
        <dbReference type="ARBA" id="ARBA00009765"/>
    </source>
</evidence>
<evidence type="ECO:0000256" key="10">
    <source>
        <dbReference type="ARBA" id="ARBA00034269"/>
    </source>
</evidence>
<name>A0A4V3Z5V4_9MICC</name>
<dbReference type="GO" id="GO:0015087">
    <property type="term" value="F:cobalt ion transmembrane transporter activity"/>
    <property type="evidence" value="ECO:0007669"/>
    <property type="project" value="UniProtKB-UniRule"/>
</dbReference>
<keyword evidence="4 12" id="KW-1003">Cell membrane</keyword>
<dbReference type="GO" id="GO:0050897">
    <property type="term" value="F:cobalt ion binding"/>
    <property type="evidence" value="ECO:0007669"/>
    <property type="project" value="TreeGrafter"/>
</dbReference>
<keyword evidence="14" id="KW-1185">Reference proteome</keyword>
<dbReference type="GO" id="GO:0005886">
    <property type="term" value="C:plasma membrane"/>
    <property type="evidence" value="ECO:0007669"/>
    <property type="project" value="UniProtKB-SubCell"/>
</dbReference>
<dbReference type="GO" id="GO:0000287">
    <property type="term" value="F:magnesium ion binding"/>
    <property type="evidence" value="ECO:0007669"/>
    <property type="project" value="TreeGrafter"/>
</dbReference>
<accession>A0A4V3Z5V4</accession>
<evidence type="ECO:0000256" key="12">
    <source>
        <dbReference type="RuleBase" id="RU362010"/>
    </source>
</evidence>
<comment type="catalytic activity">
    <reaction evidence="10">
        <text>Mg(2+)(in) = Mg(2+)(out)</text>
        <dbReference type="Rhea" id="RHEA:29827"/>
        <dbReference type="ChEBI" id="CHEBI:18420"/>
    </reaction>
</comment>
<dbReference type="InterPro" id="IPR045861">
    <property type="entry name" value="CorA_cytoplasmic_dom"/>
</dbReference>
<sequence>MPLITNAVYVDGKKRIAPENLDRTFELMRESGGMAWIGLYRPDGDELDAVEAEFGLHPLAVEDAANGHQRAKLERYGDTLFIVLRPARYLDAEEKVEFGELHIFIGQDFVVTIRHAESPDLGVVRRRMEADPELLAAGPHAVLYALLDQVVDEYRPVVLGLENDVDEIENDLFGGAPDVSRRIYQLHREVIEFQRATQPLQDMLDALLDGAGKYRVDDELARNLRDVQDHVIRVVERVNTFRTLLQNALTVHSTLVAQRQNEEMTRLTETSLAQGEQVKRISSWAAILFAPTLIASIYGMNFDLMPELHWRLGYPFAVVLMLALGAGLYWAFKRNRWL</sequence>
<dbReference type="GO" id="GO:0015095">
    <property type="term" value="F:magnesium ion transmembrane transporter activity"/>
    <property type="evidence" value="ECO:0007669"/>
    <property type="project" value="UniProtKB-UniRule"/>
</dbReference>
<keyword evidence="9 12" id="KW-0472">Membrane</keyword>
<dbReference type="AlphaFoldDB" id="A0A4V3Z5V4"/>
<comment type="caution">
    <text evidence="13">The sequence shown here is derived from an EMBL/GenBank/DDBJ whole genome shotgun (WGS) entry which is preliminary data.</text>
</comment>
<keyword evidence="6 12" id="KW-0460">Magnesium</keyword>
<keyword evidence="3 12" id="KW-0813">Transport</keyword>
<gene>
    <name evidence="12 13" type="primary">corA</name>
    <name evidence="13" type="ORF">E8P82_03705</name>
</gene>
<dbReference type="FunFam" id="1.20.58.340:FF:000004">
    <property type="entry name" value="Magnesium transport protein CorA"/>
    <property type="match status" value="1"/>
</dbReference>